<evidence type="ECO:0000259" key="1">
    <source>
        <dbReference type="Pfam" id="PF10592"/>
    </source>
</evidence>
<dbReference type="OrthoDB" id="2237575at2"/>
<evidence type="ECO:0000313" key="2">
    <source>
        <dbReference type="EMBL" id="ERL63676.1"/>
    </source>
</evidence>
<dbReference type="EMBL" id="KI271622">
    <property type="protein sequence ID" value="ERL63676.1"/>
    <property type="molecule type" value="Genomic_DNA"/>
</dbReference>
<dbReference type="Pfam" id="PF10592">
    <property type="entry name" value="AIPR"/>
    <property type="match status" value="1"/>
</dbReference>
<evidence type="ECO:0000313" key="3">
    <source>
        <dbReference type="Proteomes" id="UP000030647"/>
    </source>
</evidence>
<sequence>MSINTKPDTTVTFKVESMRTFPIPKELLGERHEKQYRALVNFEALPKNISTEVNPRDQKMTTKVGRSLIAGVTNTETDFYLNNRGILISAKSVKYNPNTSEITIDLGSPDNDASPQYGIIDGGHTYRAIIDNLKRVINPEKKFVQLEIITNIDNLVALNSARNSSVSVSEPALANLAGKLDFIKQYLEGSPLENLVAYRDNEDKPIDVVELVRLMLALNPQEFGENDAPTVVYNGASNAFKRFEKACDSANGDVEETVYGPLAKMLPQLVAIYEHIESNMGKYYSQYKLSNGQNNTRFGGVSGITPSNKTQQYTSFTRQAIDYGVASGYVFPIFASLRALLKYDAAENTIHWQTDDVPKFLDIVGPQLAEKAFESHGNNANKTGKDPQVYKDMYRIVELAMFKNLSHV</sequence>
<reference evidence="3" key="1">
    <citation type="journal article" date="2013" name="Genome Announc.">
        <title>Whole-Genome Sequencing of Lactobacillus shenzhenensis Strain LY-73T.</title>
        <authorList>
            <person name="Lin Z."/>
            <person name="Liu Z."/>
            <person name="Yang R."/>
            <person name="Zou Y."/>
            <person name="Wan D."/>
            <person name="Chen J."/>
            <person name="Guo M."/>
            <person name="Zhao J."/>
            <person name="Fang C."/>
            <person name="Yang R."/>
            <person name="Liu F."/>
        </authorList>
    </citation>
    <scope>NUCLEOTIDE SEQUENCE [LARGE SCALE GENOMIC DNA]</scope>
    <source>
        <strain evidence="3">LY-73</strain>
    </source>
</reference>
<feature type="domain" description="Abortive phage infection protein C-terminal" evidence="1">
    <location>
        <begin position="52"/>
        <end position="358"/>
    </location>
</feature>
<dbReference type="Proteomes" id="UP000030647">
    <property type="component" value="Unassembled WGS sequence"/>
</dbReference>
<dbReference type="HOGENOM" id="CLU_705358_0_0_9"/>
<dbReference type="AlphaFoldDB" id="U4TFY6"/>
<dbReference type="eggNOG" id="ENOG502Z8B6">
    <property type="taxonomic scope" value="Bacteria"/>
</dbReference>
<gene>
    <name evidence="2" type="ORF">L248_2464</name>
</gene>
<dbReference type="RefSeq" id="WP_022531045.1">
    <property type="nucleotide sequence ID" value="NZ_KI271622.1"/>
</dbReference>
<accession>U4TFY6</accession>
<keyword evidence="3" id="KW-1185">Reference proteome</keyword>
<dbReference type="InterPro" id="IPR018891">
    <property type="entry name" value="AIPR_C"/>
</dbReference>
<proteinExistence type="predicted"/>
<protein>
    <recommendedName>
        <fullName evidence="1">Abortive phage infection protein C-terminal domain-containing protein</fullName>
    </recommendedName>
</protein>
<organism evidence="2 3">
    <name type="scientific">Schleiferilactobacillus shenzhenensis LY-73</name>
    <dbReference type="NCBI Taxonomy" id="1231336"/>
    <lineage>
        <taxon>Bacteria</taxon>
        <taxon>Bacillati</taxon>
        <taxon>Bacillota</taxon>
        <taxon>Bacilli</taxon>
        <taxon>Lactobacillales</taxon>
        <taxon>Lactobacillaceae</taxon>
        <taxon>Schleiferilactobacillus</taxon>
    </lineage>
</organism>
<name>U4TFY6_9LACO</name>